<proteinExistence type="predicted"/>
<evidence type="ECO:0000256" key="1">
    <source>
        <dbReference type="SAM" id="SignalP"/>
    </source>
</evidence>
<evidence type="ECO:0008006" key="4">
    <source>
        <dbReference type="Google" id="ProtNLM"/>
    </source>
</evidence>
<keyword evidence="1" id="KW-0732">Signal</keyword>
<feature type="chain" id="PRO_5017964651" description="Secreted protein" evidence="1">
    <location>
        <begin position="26"/>
        <end position="167"/>
    </location>
</feature>
<dbReference type="EMBL" id="REGN01003389">
    <property type="protein sequence ID" value="RNA22848.1"/>
    <property type="molecule type" value="Genomic_DNA"/>
</dbReference>
<sequence length="167" mass="18504">MRRLRGSFAGSWSALALVGLRPALALHGPSSSSDFWVRFDFLSESSSFRFRSAVVLDWEPALTAFFMLFGARLGRTIASSVAKEPAKFEANKINNSLIYGKYLVFKYGDTSLCVFDSVCVVCVWSVCVYVCVCANRKIRVEMNALRVNEKRIINASGSRSANSAHLL</sequence>
<evidence type="ECO:0000313" key="2">
    <source>
        <dbReference type="EMBL" id="RNA22848.1"/>
    </source>
</evidence>
<name>A0A3M7RHT9_BRAPC</name>
<dbReference type="AlphaFoldDB" id="A0A3M7RHT9"/>
<feature type="signal peptide" evidence="1">
    <location>
        <begin position="1"/>
        <end position="25"/>
    </location>
</feature>
<dbReference type="Proteomes" id="UP000276133">
    <property type="component" value="Unassembled WGS sequence"/>
</dbReference>
<gene>
    <name evidence="2" type="ORF">BpHYR1_052042</name>
</gene>
<organism evidence="2 3">
    <name type="scientific">Brachionus plicatilis</name>
    <name type="common">Marine rotifer</name>
    <name type="synonym">Brachionus muelleri</name>
    <dbReference type="NCBI Taxonomy" id="10195"/>
    <lineage>
        <taxon>Eukaryota</taxon>
        <taxon>Metazoa</taxon>
        <taxon>Spiralia</taxon>
        <taxon>Gnathifera</taxon>
        <taxon>Rotifera</taxon>
        <taxon>Eurotatoria</taxon>
        <taxon>Monogononta</taxon>
        <taxon>Pseudotrocha</taxon>
        <taxon>Ploima</taxon>
        <taxon>Brachionidae</taxon>
        <taxon>Brachionus</taxon>
    </lineage>
</organism>
<comment type="caution">
    <text evidence="2">The sequence shown here is derived from an EMBL/GenBank/DDBJ whole genome shotgun (WGS) entry which is preliminary data.</text>
</comment>
<protein>
    <recommendedName>
        <fullName evidence="4">Secreted protein</fullName>
    </recommendedName>
</protein>
<accession>A0A3M7RHT9</accession>
<reference evidence="2 3" key="1">
    <citation type="journal article" date="2018" name="Sci. Rep.">
        <title>Genomic signatures of local adaptation to the degree of environmental predictability in rotifers.</title>
        <authorList>
            <person name="Franch-Gras L."/>
            <person name="Hahn C."/>
            <person name="Garcia-Roger E.M."/>
            <person name="Carmona M.J."/>
            <person name="Serra M."/>
            <person name="Gomez A."/>
        </authorList>
    </citation>
    <scope>NUCLEOTIDE SEQUENCE [LARGE SCALE GENOMIC DNA]</scope>
    <source>
        <strain evidence="2">HYR1</strain>
    </source>
</reference>
<evidence type="ECO:0000313" key="3">
    <source>
        <dbReference type="Proteomes" id="UP000276133"/>
    </source>
</evidence>
<keyword evidence="3" id="KW-1185">Reference proteome</keyword>